<dbReference type="PANTHER" id="PTHR33877:SF2">
    <property type="entry name" value="OS07G0170200 PROTEIN"/>
    <property type="match status" value="1"/>
</dbReference>
<sequence>MDILEQLNRFEITRVFPGRETDRLLQGFAPTVKNALLGALPRCDVKLRVEQFDCPYCGVAKGRAAMQMDHIIPRDLYMKYQAMKQSKTLLPYLEEGTTTIRTFLETQATDLSNHVLACASCNREKSNKLYSPKRFLEIAERIDLGNPVRAKMLRAREISMEMERVFTQNRHLHTFIVRQHTWNLRYAPPYNLYSQILHRAGPARGVGRTLREQIGELVNVVGNFMIEWIPQTPQESWNELQGAQVRTVEQHLRGYLCLYCLGLHDDDEAFEIDHIRPQPKPEFRTLATNNEAGNLIPVCKSCNASKGDRYRIARDFFPNRAIERALRNIPGIESVAEGQSVDAILRAAHRRQFQVFEAHVEAESATLPRSFDRWMRMETEDAPT</sequence>
<dbReference type="KEGG" id="bgp:BGL_2c26060"/>
<dbReference type="PANTHER" id="PTHR33877">
    <property type="entry name" value="SLL1193 PROTEIN"/>
    <property type="match status" value="1"/>
</dbReference>
<proteinExistence type="predicted"/>
<feature type="domain" description="HNH nuclease" evidence="1">
    <location>
        <begin position="247"/>
        <end position="304"/>
    </location>
</feature>
<organism evidence="2 3">
    <name type="scientific">Burkholderia plantarii</name>
    <dbReference type="NCBI Taxonomy" id="41899"/>
    <lineage>
        <taxon>Bacteria</taxon>
        <taxon>Pseudomonadati</taxon>
        <taxon>Pseudomonadota</taxon>
        <taxon>Betaproteobacteria</taxon>
        <taxon>Burkholderiales</taxon>
        <taxon>Burkholderiaceae</taxon>
        <taxon>Burkholderia</taxon>
    </lineage>
</organism>
<dbReference type="InterPro" id="IPR052892">
    <property type="entry name" value="NA-targeting_endonuclease"/>
</dbReference>
<dbReference type="RefSeq" id="WP_042628898.1">
    <property type="nucleotide sequence ID" value="NZ_CP002581.1"/>
</dbReference>
<dbReference type="Proteomes" id="UP000031838">
    <property type="component" value="Chromosome 2"/>
</dbReference>
<dbReference type="Pfam" id="PF01844">
    <property type="entry name" value="HNH"/>
    <property type="match status" value="1"/>
</dbReference>
<dbReference type="GO" id="GO:0004519">
    <property type="term" value="F:endonuclease activity"/>
    <property type="evidence" value="ECO:0007669"/>
    <property type="project" value="InterPro"/>
</dbReference>
<accession>A0A0B6SBJ7</accession>
<dbReference type="Gene3D" id="1.10.30.50">
    <property type="match status" value="2"/>
</dbReference>
<dbReference type="GO" id="GO:0008270">
    <property type="term" value="F:zinc ion binding"/>
    <property type="evidence" value="ECO:0007669"/>
    <property type="project" value="InterPro"/>
</dbReference>
<feature type="domain" description="HNH nuclease" evidence="1">
    <location>
        <begin position="44"/>
        <end position="123"/>
    </location>
</feature>
<dbReference type="EMBL" id="CP002581">
    <property type="protein sequence ID" value="AJK50660.1"/>
    <property type="molecule type" value="Genomic_DNA"/>
</dbReference>
<dbReference type="InterPro" id="IPR003615">
    <property type="entry name" value="HNH_nuc"/>
</dbReference>
<dbReference type="SMART" id="SM00507">
    <property type="entry name" value="HNHc"/>
    <property type="match status" value="2"/>
</dbReference>
<dbReference type="GO" id="GO:0003676">
    <property type="term" value="F:nucleic acid binding"/>
    <property type="evidence" value="ECO:0007669"/>
    <property type="project" value="InterPro"/>
</dbReference>
<dbReference type="InterPro" id="IPR002711">
    <property type="entry name" value="HNH"/>
</dbReference>
<evidence type="ECO:0000313" key="3">
    <source>
        <dbReference type="Proteomes" id="UP000031838"/>
    </source>
</evidence>
<gene>
    <name evidence="2" type="ORF">BGL_2c26060</name>
</gene>
<keyword evidence="3" id="KW-1185">Reference proteome</keyword>
<dbReference type="HOGENOM" id="CLU_719011_0_0_4"/>
<reference evidence="2 3" key="2">
    <citation type="journal article" date="2016" name="Appl. Microbiol. Biotechnol.">
        <title>Mutations improving production and secretion of extracellular lipase by Burkholderia glumae PG1.</title>
        <authorList>
            <person name="Knapp A."/>
            <person name="Voget S."/>
            <person name="Gao R."/>
            <person name="Zaburannyi N."/>
            <person name="Krysciak D."/>
            <person name="Breuer M."/>
            <person name="Hauer B."/>
            <person name="Streit W.R."/>
            <person name="Muller R."/>
            <person name="Daniel R."/>
            <person name="Jaeger K.E."/>
        </authorList>
    </citation>
    <scope>NUCLEOTIDE SEQUENCE [LARGE SCALE GENOMIC DNA]</scope>
    <source>
        <strain evidence="2 3">PG1</strain>
    </source>
</reference>
<reference evidence="3" key="1">
    <citation type="submission" date="2011-03" db="EMBL/GenBank/DDBJ databases">
        <authorList>
            <person name="Voget S."/>
            <person name="Streit W.R."/>
            <person name="Jaeger K.E."/>
            <person name="Daniel R."/>
        </authorList>
    </citation>
    <scope>NUCLEOTIDE SEQUENCE [LARGE SCALE GENOMIC DNA]</scope>
    <source>
        <strain evidence="3">PG1</strain>
    </source>
</reference>
<dbReference type="AlphaFoldDB" id="A0A0B6SBJ7"/>
<protein>
    <recommendedName>
        <fullName evidence="1">HNH nuclease domain-containing protein</fullName>
    </recommendedName>
</protein>
<dbReference type="CDD" id="cd00085">
    <property type="entry name" value="HNHc"/>
    <property type="match status" value="2"/>
</dbReference>
<evidence type="ECO:0000313" key="2">
    <source>
        <dbReference type="EMBL" id="AJK50660.1"/>
    </source>
</evidence>
<name>A0A0B6SBJ7_BURPL</name>
<evidence type="ECO:0000259" key="1">
    <source>
        <dbReference type="SMART" id="SM00507"/>
    </source>
</evidence>